<protein>
    <recommendedName>
        <fullName evidence="3">Leucine Rich Repeat protein</fullName>
    </recommendedName>
</protein>
<keyword evidence="2" id="KW-1185">Reference proteome</keyword>
<proteinExistence type="predicted"/>
<evidence type="ECO:0000313" key="2">
    <source>
        <dbReference type="Proteomes" id="UP000004295"/>
    </source>
</evidence>
<dbReference type="STRING" id="553175.POREN0001_1425"/>
<comment type="caution">
    <text evidence="1">The sequence shown here is derived from an EMBL/GenBank/DDBJ whole genome shotgun (WGS) entry which is preliminary data.</text>
</comment>
<organism evidence="1 2">
    <name type="scientific">Porphyromonas endodontalis (strain ATCC 35406 / DSM 24491 / JCM 8526 / CCUG 16442 / BCRC 14492 / NCTC 13058 / HG 370)</name>
    <name type="common">Bacteroides endodontalis</name>
    <dbReference type="NCBI Taxonomy" id="553175"/>
    <lineage>
        <taxon>Bacteria</taxon>
        <taxon>Pseudomonadati</taxon>
        <taxon>Bacteroidota</taxon>
        <taxon>Bacteroidia</taxon>
        <taxon>Bacteroidales</taxon>
        <taxon>Porphyromonadaceae</taxon>
        <taxon>Porphyromonas</taxon>
    </lineage>
</organism>
<name>C3J8Z1_POREA</name>
<reference evidence="1 2" key="1">
    <citation type="submission" date="2009-04" db="EMBL/GenBank/DDBJ databases">
        <authorList>
            <person name="Sebastian Y."/>
            <person name="Madupu R."/>
            <person name="Durkin A.S."/>
            <person name="Torralba M."/>
            <person name="Methe B."/>
            <person name="Sutton G.G."/>
            <person name="Strausberg R.L."/>
            <person name="Nelson K.E."/>
        </authorList>
    </citation>
    <scope>NUCLEOTIDE SEQUENCE [LARGE SCALE GENOMIC DNA]</scope>
    <source>
        <strain evidence="2">ATCC 35406 / BCRC 14492 / JCM 8526 / NCTC 13058 / HG 370</strain>
    </source>
</reference>
<dbReference type="AlphaFoldDB" id="C3J8Z1"/>
<sequence length="976" mass="108043">MLFIPMLLRAASGSSSTRGSRHSFKVNAHSNPVNDIENKAVLLFSPKSQAKASLYIELVDPQEKTIRIDWGEGNGVEKVTLDENGYINHTFSKDVDGYHIVIIDVSNVEILKDGDYDGAPIGVREINAPKMIAFSTSSALIATPEIDFSHLPKLQYVSFNAVSSFIAPDSLLSFSMYRSTGASAPYLTSIDLSRAKKLKTLQIQQASHMLKEIDLTQNKELTTLMISGSTNLSMKPTLTTIKGVKELKNLTYCNLEYNALDFDNLISSQPNAASPYVFQYDFQRFVIPKDKIGVSKVDLSYLHEISDGLMEGTHQSTYTWYLAPLTEYDPLDERIDPSYYEERDGVFTFKPGAFGTGVTRAKIVCKVSNDAYPFYSNSYSAPVTVSLVDDNHCVYVSDGAYAAWVEPSYEVYVEKEEGGQWMIEKKINIGDKVEPGTHVAVKVLWDYGMIIDNWTINGDIVTVSAVDTKPFRGAMLRFIMPAEGAVEVVPNFTNIVVSWKIIAPDGVTDEELSKFAINVTKTQNGKSEIVLGQRIGTLYGSDVGCADALFTFEASCPSGYKVDKWFVNGIKQESTDAKLSYQTTLDIHSLKVEVKFQTMVSHYIVSLSSDPSNYAEETLLKGKAPNGAFERLTTEWVPEGSIVRAYVKPKELCRIDKFIVNGNEFQGAVVDAGVEGQYIELSIDKDTEIVAKMLHQYGTITFAPRGDNATSAGTELIVTKQMQDEAGNWVDGEVVQSGDHLAPGQCVKLFAKYDRRFIIKNWIVNDRVWTDSPTEDKVSYANPIFIRMPEEGDLNVVLELDRVNMVCFLTIPDGISDGKEQFSLAVSLNGKLLRGQEMTPGVKAYYVEDLEGKTIKCEAKAMQGYTPQWTVDGTKRSERDFVIDVTAKKNLTIRLAFVKENGVEHISHNVSVYGVNGQIGIVAPSQSAYSVYSVNGDLLAQGRIGESTSMQIPVIRGLYIVVVDGISYKVSVDIDK</sequence>
<dbReference type="Gene3D" id="3.80.10.10">
    <property type="entry name" value="Ribonuclease Inhibitor"/>
    <property type="match status" value="1"/>
</dbReference>
<evidence type="ECO:0008006" key="3">
    <source>
        <dbReference type="Google" id="ProtNLM"/>
    </source>
</evidence>
<dbReference type="Proteomes" id="UP000004295">
    <property type="component" value="Unassembled WGS sequence"/>
</dbReference>
<accession>C3J8Z1</accession>
<dbReference type="InterPro" id="IPR032675">
    <property type="entry name" value="LRR_dom_sf"/>
</dbReference>
<gene>
    <name evidence="1" type="ORF">POREN0001_1425</name>
</gene>
<dbReference type="EMBL" id="ACNN01000011">
    <property type="protein sequence ID" value="EEN83350.1"/>
    <property type="molecule type" value="Genomic_DNA"/>
</dbReference>
<evidence type="ECO:0000313" key="1">
    <source>
        <dbReference type="EMBL" id="EEN83350.1"/>
    </source>
</evidence>
<dbReference type="SUPFAM" id="SSF52047">
    <property type="entry name" value="RNI-like"/>
    <property type="match status" value="1"/>
</dbReference>